<feature type="repeat" description="ANK" evidence="3">
    <location>
        <begin position="93"/>
        <end position="125"/>
    </location>
</feature>
<dbReference type="InterPro" id="IPR002110">
    <property type="entry name" value="Ankyrin_rpt"/>
</dbReference>
<dbReference type="PRINTS" id="PR01415">
    <property type="entry name" value="ANKYRIN"/>
</dbReference>
<sequence length="1565" mass="176390">MKKVLNFVKGKKDDKKDQRANPQISVEITNPSGQKITTDDEHIIGLQQGYGYNIDVNGKDKSLSKIHKAAWYGNLDKLKLHSKKIDINTPDYLSRTCLHLAVAQGHTEVAWYLLNNNASITACDHDGLTPFLKAVECGHKDCTNLLIECGVDVNCCDKQGNTALHIAARSGFYNIASLLLKEGANINVSNNAGEFALHMATNCDHREMVELLIRYSANVDVLDRERRTPLMLAARNGFSTIIKVLIDSGALLDAADSNGWTAEDYAQFGGHQDLVDLLKVLKNEDVALDHSDKLSVQSSDPSEHVNFENIPEQSETNEEIQDSPKSCVIPPALEPPKSWDLIQSGVIDQDGVERRKGMLTLTLKRDECGSSELVSPSALSPAGDFIPTDMRLSPDPNKELVPTPERRTRSPLERAHSLDLSSDQDSPIQERKNEDFEVKIVHEILKEKPNSDNNNTVLLDNTKPTETFLSANNNNELNTTKTDLNLNNQTVIEDNVKKSNDEKMPHMETCQSYDNLEERSYETGVSASLDNLDDIDGKSLSIEIIQSTGNLDETLSICTVPTKNLFRESHSLELLENNTDDSKSYKNKRHNRNKSITLSGQPQFWKSVDVLHKPASFDKGSIDAQLVCYDEALRQLAKVTMPKPKEPLKLDQEINLKIEDKSSTMQERNHNNSIDFDNVEEIADMSMESGIQFISYPDQSNDNELDSLERDTVFPPPPIHFLQNDDNEIIGLHCEENHEILEVSLPPPISMLTPIKENQQETDSVSINADSNASESSTDQIIPLNQYNELPSCESPQYLVDDVFVEDGQIPESYDKYFVDVKALNIQPAIVDLSQVLFPANSPSPNSKQQEQNNNSAEVRDDKPSSKFPSLNFVIGGICNVSCNRTATGLINLDKSDSESEPVTRPLKRKRKLLLAMRGAGVGGSKDTDNDIDDVEDIDEDSDEEDPPFWHSTEKGGYFIRQNTVVPVSLVEADEATVTSKGEYQLAGPSQSQVRGTGSGSSEGETASASDTPKHSTSPLPIKGPLHPFHCEAFAEKEKLEETAASLLNKAERLKYELEDCRQAEASRDDKISILQTQLTRLECRYAKAQEELCMLRQRASTAEHELNHLRELCSNLTRDKAEMYKELSKQFDIASLYTNADQTDEVTDGESPQSRMHFMITIFMKLQKHLEEAKRQEEEKTQRLVHHLEEVLLTNQSMLSEREALIAQNIADVQKLQEDTICWKERYEELAAKLEMVENHKDPRLIEAQDTIATLKRTITILQQEKSLINPRLFDAATSTSSPKTMSLPAKNESQKISDSALRVTKTTLEYVYKELTMLKTQINQTMFVEVRNQIASNKSLSKSENEKMVQAIDLELNKIKSLGNQIDMLSRDLKQRIEMEGDLDEFHTRLEKSYVSKFEHECTKLSQDEAMKKLKHEAIIETKTQLNDKLNEINNLIQHQIQEQSRQEKARSTSEVSLRKKLEHIGEVLQTELNNIQAVLAGNQVDLKENNEKIKEDSKNKYVHRKRNMFEKTCSLDERIEKGPFKPLETSPKHGIGGNVVKAKQSLEEKMNEDLKEKYLKKK</sequence>
<feature type="repeat" description="ANK" evidence="3">
    <location>
        <begin position="126"/>
        <end position="158"/>
    </location>
</feature>
<dbReference type="GeneID" id="106665161"/>
<dbReference type="Proteomes" id="UP000494040">
    <property type="component" value="Unassembled WGS sequence"/>
</dbReference>
<dbReference type="GO" id="GO:0003723">
    <property type="term" value="F:RNA binding"/>
    <property type="evidence" value="ECO:0007669"/>
    <property type="project" value="TreeGrafter"/>
</dbReference>
<feature type="compositionally biased region" description="Low complexity" evidence="5">
    <location>
        <begin position="1000"/>
        <end position="1010"/>
    </location>
</feature>
<feature type="compositionally biased region" description="Basic and acidic residues" evidence="5">
    <location>
        <begin position="404"/>
        <end position="417"/>
    </location>
</feature>
<feature type="repeat" description="ANK" evidence="3">
    <location>
        <begin position="159"/>
        <end position="191"/>
    </location>
</feature>
<dbReference type="SMART" id="SM00248">
    <property type="entry name" value="ANK"/>
    <property type="match status" value="5"/>
</dbReference>
<feature type="compositionally biased region" description="Acidic residues" evidence="5">
    <location>
        <begin position="930"/>
        <end position="947"/>
    </location>
</feature>
<keyword evidence="2 3" id="KW-0040">ANK repeat</keyword>
<feature type="repeat" description="ANK" evidence="3">
    <location>
        <begin position="192"/>
        <end position="224"/>
    </location>
</feature>
<accession>A0A8I6SHQ1</accession>
<dbReference type="PROSITE" id="PS50297">
    <property type="entry name" value="ANK_REP_REGION"/>
    <property type="match status" value="5"/>
</dbReference>
<dbReference type="SUPFAM" id="SSF48403">
    <property type="entry name" value="Ankyrin repeat"/>
    <property type="match status" value="1"/>
</dbReference>
<feature type="compositionally biased region" description="Basic and acidic residues" evidence="5">
    <location>
        <begin position="10"/>
        <end position="19"/>
    </location>
</feature>
<dbReference type="InterPro" id="IPR036770">
    <property type="entry name" value="Ankyrin_rpt-contain_sf"/>
</dbReference>
<feature type="region of interest" description="Disordered" evidence="5">
    <location>
        <begin position="1"/>
        <end position="20"/>
    </location>
</feature>
<name>A0A8I6SHQ1_CIMLE</name>
<evidence type="ECO:0000256" key="2">
    <source>
        <dbReference type="ARBA" id="ARBA00023043"/>
    </source>
</evidence>
<dbReference type="RefSeq" id="XP_024082885.1">
    <property type="nucleotide sequence ID" value="XM_024227117.1"/>
</dbReference>
<feature type="compositionally biased region" description="Polar residues" evidence="5">
    <location>
        <begin position="982"/>
        <end position="995"/>
    </location>
</feature>
<evidence type="ECO:0000256" key="5">
    <source>
        <dbReference type="SAM" id="MobiDB-lite"/>
    </source>
</evidence>
<dbReference type="GO" id="GO:0004540">
    <property type="term" value="F:RNA nuclease activity"/>
    <property type="evidence" value="ECO:0007669"/>
    <property type="project" value="TreeGrafter"/>
</dbReference>
<reference evidence="6" key="1">
    <citation type="submission" date="2022-01" db="UniProtKB">
        <authorList>
            <consortium name="EnsemblMetazoa"/>
        </authorList>
    </citation>
    <scope>IDENTIFICATION</scope>
</reference>
<evidence type="ECO:0000256" key="1">
    <source>
        <dbReference type="ARBA" id="ARBA00022737"/>
    </source>
</evidence>
<dbReference type="OrthoDB" id="6622569at2759"/>
<feature type="compositionally biased region" description="Polar residues" evidence="5">
    <location>
        <begin position="761"/>
        <end position="778"/>
    </location>
</feature>
<dbReference type="Pfam" id="PF12796">
    <property type="entry name" value="Ank_2"/>
    <property type="match status" value="2"/>
</dbReference>
<keyword evidence="1" id="KW-0677">Repeat</keyword>
<feature type="region of interest" description="Disordered" evidence="5">
    <location>
        <begin position="758"/>
        <end position="778"/>
    </location>
</feature>
<feature type="coiled-coil region" evidence="4">
    <location>
        <begin position="1037"/>
        <end position="1127"/>
    </location>
</feature>
<evidence type="ECO:0000313" key="7">
    <source>
        <dbReference type="Proteomes" id="UP000494040"/>
    </source>
</evidence>
<keyword evidence="7" id="KW-1185">Reference proteome</keyword>
<feature type="coiled-coil region" evidence="4">
    <location>
        <begin position="1164"/>
        <end position="1191"/>
    </location>
</feature>
<feature type="region of interest" description="Disordered" evidence="5">
    <location>
        <begin position="841"/>
        <end position="865"/>
    </location>
</feature>
<feature type="region of interest" description="Disordered" evidence="5">
    <location>
        <begin position="293"/>
        <end position="326"/>
    </location>
</feature>
<evidence type="ECO:0000256" key="3">
    <source>
        <dbReference type="PROSITE-ProRule" id="PRU00023"/>
    </source>
</evidence>
<protein>
    <submittedName>
        <fullName evidence="6">Uncharacterized protein</fullName>
    </submittedName>
</protein>
<feature type="region of interest" description="Disordered" evidence="5">
    <location>
        <begin position="371"/>
        <end position="431"/>
    </location>
</feature>
<keyword evidence="4" id="KW-0175">Coiled coil</keyword>
<feature type="repeat" description="ANK" evidence="3">
    <location>
        <begin position="225"/>
        <end position="257"/>
    </location>
</feature>
<dbReference type="GO" id="GO:0006396">
    <property type="term" value="P:RNA processing"/>
    <property type="evidence" value="ECO:0007669"/>
    <property type="project" value="TreeGrafter"/>
</dbReference>
<dbReference type="PANTHER" id="PTHR24141:SF1">
    <property type="entry name" value="2-5A-DEPENDENT RIBONUCLEASE"/>
    <property type="match status" value="1"/>
</dbReference>
<proteinExistence type="predicted"/>
<dbReference type="EnsemblMetazoa" id="XM_024227117.1">
    <property type="protein sequence ID" value="XP_024082885.1"/>
    <property type="gene ID" value="LOC106665161"/>
</dbReference>
<dbReference type="Gene3D" id="1.25.40.20">
    <property type="entry name" value="Ankyrin repeat-containing domain"/>
    <property type="match status" value="1"/>
</dbReference>
<dbReference type="PROSITE" id="PS50088">
    <property type="entry name" value="ANK_REPEAT"/>
    <property type="match status" value="5"/>
</dbReference>
<organism evidence="6 7">
    <name type="scientific">Cimex lectularius</name>
    <name type="common">Bed bug</name>
    <name type="synonym">Acanthia lectularia</name>
    <dbReference type="NCBI Taxonomy" id="79782"/>
    <lineage>
        <taxon>Eukaryota</taxon>
        <taxon>Metazoa</taxon>
        <taxon>Ecdysozoa</taxon>
        <taxon>Arthropoda</taxon>
        <taxon>Hexapoda</taxon>
        <taxon>Insecta</taxon>
        <taxon>Pterygota</taxon>
        <taxon>Neoptera</taxon>
        <taxon>Paraneoptera</taxon>
        <taxon>Hemiptera</taxon>
        <taxon>Heteroptera</taxon>
        <taxon>Panheteroptera</taxon>
        <taxon>Cimicomorpha</taxon>
        <taxon>Cimicidae</taxon>
        <taxon>Cimex</taxon>
    </lineage>
</organism>
<feature type="region of interest" description="Disordered" evidence="5">
    <location>
        <begin position="920"/>
        <end position="954"/>
    </location>
</feature>
<feature type="compositionally biased region" description="Polar residues" evidence="5">
    <location>
        <begin position="841"/>
        <end position="857"/>
    </location>
</feature>
<feature type="region of interest" description="Disordered" evidence="5">
    <location>
        <begin position="982"/>
        <end position="1025"/>
    </location>
</feature>
<evidence type="ECO:0000313" key="6">
    <source>
        <dbReference type="EnsemblMetazoa" id="XP_024082885.1"/>
    </source>
</evidence>
<evidence type="ECO:0000256" key="4">
    <source>
        <dbReference type="SAM" id="Coils"/>
    </source>
</evidence>
<dbReference type="PANTHER" id="PTHR24141">
    <property type="entry name" value="2-5A-DEPENDENT RIBONUCLEASE"/>
    <property type="match status" value="1"/>
</dbReference>